<keyword evidence="7 9" id="KW-0862">Zinc</keyword>
<feature type="compositionally biased region" description="Polar residues" evidence="10">
    <location>
        <begin position="815"/>
        <end position="827"/>
    </location>
</feature>
<evidence type="ECO:0000256" key="4">
    <source>
        <dbReference type="ARBA" id="ARBA00022723"/>
    </source>
</evidence>
<dbReference type="Gene3D" id="4.10.1000.40">
    <property type="match status" value="1"/>
</dbReference>
<dbReference type="PROSITE" id="PS50127">
    <property type="entry name" value="UBC_2"/>
    <property type="match status" value="1"/>
</dbReference>
<comment type="caution">
    <text evidence="13">The sequence shown here is derived from an EMBL/GenBank/DDBJ whole genome shotgun (WGS) entry which is preliminary data.</text>
</comment>
<feature type="zinc finger region" description="C3H1-type" evidence="9">
    <location>
        <begin position="405"/>
        <end position="430"/>
    </location>
</feature>
<protein>
    <recommendedName>
        <fullName evidence="3">Zinc finger CCCH domain-containing protein 14</fullName>
    </recommendedName>
</protein>
<feature type="region of interest" description="Disordered" evidence="10">
    <location>
        <begin position="383"/>
        <end position="402"/>
    </location>
</feature>
<dbReference type="SMART" id="SM00212">
    <property type="entry name" value="UBCc"/>
    <property type="match status" value="1"/>
</dbReference>
<evidence type="ECO:0000256" key="5">
    <source>
        <dbReference type="ARBA" id="ARBA00022737"/>
    </source>
</evidence>
<keyword evidence="8" id="KW-0539">Nucleus</keyword>
<dbReference type="Proteomes" id="UP000677228">
    <property type="component" value="Unassembled WGS sequence"/>
</dbReference>
<feature type="compositionally biased region" description="Low complexity" evidence="10">
    <location>
        <begin position="386"/>
        <end position="402"/>
    </location>
</feature>
<sequence length="875" mass="99939">MDDYEIIEHEQNRRSSICKVLSSGRQVIRDANSNTSDRILKSGRRLVGSTSNTSSPQPSAVAPKINVIIQPERSNKKQRTLYSQIGAILHQNEIEDVNQPQQHNEEEYDPTNPLIHSTIHVAERKKLHMPNQPSKKLLLKAVTDANKSVLMKMNKKTGTVKVVKPDGTTERLAAKLLARRLGNTEGTWINPVSIIKNVVQTNNDNNNNHKSLAIIPTAVVTPTTSSKMKIRVLNEYCRTNDSNSNASSTNGNENSNSNLSISSNQTSEINGSEPAKQIVSFEDNEEDDEEDFIVVVNSDTMGEYDLSSLYENESWMLQDYNEQSQQDDNGYYNNSNINEQQQLSNTSNNLLVIDDYNTRTSSQTVSTTTALKRKLSQDIYDDNGEQQQSQNSPQQPFSTSTSAVSRKIKRCRFWPDCHNGTNCEYLHPTQRCTHFPNCAYGNDCLYIHPLCKFGANCSRNDCSYSHIMTNTSPVTAALTNSSALLSPTTTSPSQTPMTNRTSSNTNLNSNFVTPIVQFTRRENSIIKMHSRAYLLIKRDLLLLETYPIKGIELEKIENDNCFDLTLNICPNQQSIWYGCIFHVQLLFSDTYNVQPPLIQFESTIPYHPNIDPITGRAKLSCIEKWNPRYTLRLLLDELINIFTEPNEHTIINSDAMRMLRHRPQDYYLIVEDCIQKSQLFQSTSKQKISNTPIHSVTSAKDNRNLIIKKGHQRSYTTMTRHHNYVPQQKISFEDYYNTWKGIATSKSKANDENPLLELLSLHPKLQSQHLALRPTELGRQLDERALQFERLKYGNLSDEKSRKLTQLKYNKQSYLTHESLSPLNQRPTTKEEQDEERHNNNNNMDNLRIKSGFMENDEVAELIEWTQDLPDEVTD</sequence>
<keyword evidence="6 9" id="KW-0863">Zinc-finger</keyword>
<evidence type="ECO:0000256" key="9">
    <source>
        <dbReference type="PROSITE-ProRule" id="PRU00723"/>
    </source>
</evidence>
<proteinExistence type="inferred from homology"/>
<feature type="compositionally biased region" description="Low complexity" evidence="10">
    <location>
        <begin position="240"/>
        <end position="264"/>
    </location>
</feature>
<evidence type="ECO:0000313" key="15">
    <source>
        <dbReference type="Proteomes" id="UP000677228"/>
    </source>
</evidence>
<name>A0A8S2D338_9BILA</name>
<comment type="subcellular location">
    <subcellularLocation>
        <location evidence="1">Nucleus</location>
    </subcellularLocation>
</comment>
<dbReference type="Pfam" id="PF00179">
    <property type="entry name" value="UQ_con"/>
    <property type="match status" value="1"/>
</dbReference>
<dbReference type="GO" id="GO:0008270">
    <property type="term" value="F:zinc ion binding"/>
    <property type="evidence" value="ECO:0007669"/>
    <property type="project" value="UniProtKB-KW"/>
</dbReference>
<evidence type="ECO:0000259" key="11">
    <source>
        <dbReference type="PROSITE" id="PS50103"/>
    </source>
</evidence>
<dbReference type="PROSITE" id="PS50103">
    <property type="entry name" value="ZF_C3H1"/>
    <property type="match status" value="1"/>
</dbReference>
<evidence type="ECO:0000313" key="14">
    <source>
        <dbReference type="EMBL" id="CAF3575284.1"/>
    </source>
</evidence>
<feature type="region of interest" description="Disordered" evidence="10">
    <location>
        <begin position="815"/>
        <end position="848"/>
    </location>
</feature>
<evidence type="ECO:0000256" key="1">
    <source>
        <dbReference type="ARBA" id="ARBA00004123"/>
    </source>
</evidence>
<comment type="similarity">
    <text evidence="2">Belongs to the ZC3H14 family.</text>
</comment>
<dbReference type="Gene3D" id="3.10.110.10">
    <property type="entry name" value="Ubiquitin Conjugating Enzyme"/>
    <property type="match status" value="1"/>
</dbReference>
<evidence type="ECO:0000256" key="7">
    <source>
        <dbReference type="ARBA" id="ARBA00022833"/>
    </source>
</evidence>
<dbReference type="GO" id="GO:0005634">
    <property type="term" value="C:nucleus"/>
    <property type="evidence" value="ECO:0007669"/>
    <property type="project" value="UniProtKB-SubCell"/>
</dbReference>
<evidence type="ECO:0000259" key="12">
    <source>
        <dbReference type="PROSITE" id="PS50127"/>
    </source>
</evidence>
<dbReference type="PANTHER" id="PTHR14738:SF29">
    <property type="entry name" value="ZINC FINGER CCCH DOMAIN-CONTAINING PROTEIN 14"/>
    <property type="match status" value="1"/>
</dbReference>
<dbReference type="GO" id="GO:0043488">
    <property type="term" value="P:regulation of mRNA stability"/>
    <property type="evidence" value="ECO:0007669"/>
    <property type="project" value="InterPro"/>
</dbReference>
<evidence type="ECO:0000256" key="8">
    <source>
        <dbReference type="ARBA" id="ARBA00023242"/>
    </source>
</evidence>
<feature type="domain" description="C3H1-type" evidence="11">
    <location>
        <begin position="405"/>
        <end position="430"/>
    </location>
</feature>
<dbReference type="EMBL" id="CAJOBA010001082">
    <property type="protein sequence ID" value="CAF3575284.1"/>
    <property type="molecule type" value="Genomic_DNA"/>
</dbReference>
<feature type="domain" description="UBC core" evidence="12">
    <location>
        <begin position="531"/>
        <end position="679"/>
    </location>
</feature>
<dbReference type="InterPro" id="IPR040366">
    <property type="entry name" value="Nab2/ZC3H14"/>
</dbReference>
<dbReference type="FunFam" id="4.10.1000.40:FF:000006">
    <property type="entry name" value="Zinc finger CCCH domain-containing protein 14"/>
    <property type="match status" value="1"/>
</dbReference>
<dbReference type="GO" id="GO:0005737">
    <property type="term" value="C:cytoplasm"/>
    <property type="evidence" value="ECO:0007669"/>
    <property type="project" value="TreeGrafter"/>
</dbReference>
<dbReference type="AlphaFoldDB" id="A0A8S2D338"/>
<accession>A0A8S2D338</accession>
<keyword evidence="4 9" id="KW-0479">Metal-binding</keyword>
<dbReference type="GO" id="GO:0008143">
    <property type="term" value="F:poly(A) binding"/>
    <property type="evidence" value="ECO:0007669"/>
    <property type="project" value="InterPro"/>
</dbReference>
<dbReference type="EMBL" id="CAJNOK010001082">
    <property type="protein sequence ID" value="CAF0792555.1"/>
    <property type="molecule type" value="Genomic_DNA"/>
</dbReference>
<dbReference type="SMART" id="SM00356">
    <property type="entry name" value="ZnF_C3H1"/>
    <property type="match status" value="2"/>
</dbReference>
<dbReference type="InterPro" id="IPR000571">
    <property type="entry name" value="Znf_CCCH"/>
</dbReference>
<feature type="region of interest" description="Disordered" evidence="10">
    <location>
        <begin position="240"/>
        <end position="275"/>
    </location>
</feature>
<gene>
    <name evidence="13" type="ORF">OVA965_LOCUS4212</name>
    <name evidence="14" type="ORF">TMI583_LOCUS4210</name>
</gene>
<evidence type="ECO:0000313" key="13">
    <source>
        <dbReference type="EMBL" id="CAF0792555.1"/>
    </source>
</evidence>
<dbReference type="SUPFAM" id="SSF54495">
    <property type="entry name" value="UBC-like"/>
    <property type="match status" value="1"/>
</dbReference>
<dbReference type="Pfam" id="PF14608">
    <property type="entry name" value="zf-CCCH_2"/>
    <property type="match status" value="3"/>
</dbReference>
<dbReference type="InterPro" id="IPR000608">
    <property type="entry name" value="UBC"/>
</dbReference>
<evidence type="ECO:0000256" key="3">
    <source>
        <dbReference type="ARBA" id="ARBA00015071"/>
    </source>
</evidence>
<evidence type="ECO:0000256" key="10">
    <source>
        <dbReference type="SAM" id="MobiDB-lite"/>
    </source>
</evidence>
<keyword evidence="5" id="KW-0677">Repeat</keyword>
<evidence type="ECO:0000256" key="6">
    <source>
        <dbReference type="ARBA" id="ARBA00022771"/>
    </source>
</evidence>
<evidence type="ECO:0000256" key="2">
    <source>
        <dbReference type="ARBA" id="ARBA00008423"/>
    </source>
</evidence>
<organism evidence="13 15">
    <name type="scientific">Didymodactylos carnosus</name>
    <dbReference type="NCBI Taxonomy" id="1234261"/>
    <lineage>
        <taxon>Eukaryota</taxon>
        <taxon>Metazoa</taxon>
        <taxon>Spiralia</taxon>
        <taxon>Gnathifera</taxon>
        <taxon>Rotifera</taxon>
        <taxon>Eurotatoria</taxon>
        <taxon>Bdelloidea</taxon>
        <taxon>Philodinida</taxon>
        <taxon>Philodinidae</taxon>
        <taxon>Didymodactylos</taxon>
    </lineage>
</organism>
<reference evidence="13" key="1">
    <citation type="submission" date="2021-02" db="EMBL/GenBank/DDBJ databases">
        <authorList>
            <person name="Nowell W R."/>
        </authorList>
    </citation>
    <scope>NUCLEOTIDE SEQUENCE</scope>
</reference>
<feature type="compositionally biased region" description="Basic and acidic residues" evidence="10">
    <location>
        <begin position="828"/>
        <end position="839"/>
    </location>
</feature>
<dbReference type="PANTHER" id="PTHR14738">
    <property type="entry name" value="ZINC FINGER CCCH DOMAIN-CONTAINING PROTEIN 14"/>
    <property type="match status" value="1"/>
</dbReference>
<dbReference type="InterPro" id="IPR016135">
    <property type="entry name" value="UBQ-conjugating_enzyme/RWD"/>
</dbReference>
<dbReference type="Proteomes" id="UP000682733">
    <property type="component" value="Unassembled WGS sequence"/>
</dbReference>